<dbReference type="EMBL" id="LANP01000009">
    <property type="protein sequence ID" value="KJV56454.1"/>
    <property type="molecule type" value="Genomic_DNA"/>
</dbReference>
<dbReference type="PATRIC" id="fig|1359168.3.peg.1247"/>
<dbReference type="AlphaFoldDB" id="A0A0F3MPB5"/>
<organism evidence="1 2">
    <name type="scientific">Orientia chuto str. Dubai</name>
    <dbReference type="NCBI Taxonomy" id="1359168"/>
    <lineage>
        <taxon>Bacteria</taxon>
        <taxon>Pseudomonadati</taxon>
        <taxon>Pseudomonadota</taxon>
        <taxon>Alphaproteobacteria</taxon>
        <taxon>Rickettsiales</taxon>
        <taxon>Rickettsiaceae</taxon>
        <taxon>Rickettsieae</taxon>
        <taxon>Orientia</taxon>
    </lineage>
</organism>
<name>A0A0F3MPB5_9RICK</name>
<reference evidence="1 2" key="1">
    <citation type="submission" date="2015-02" db="EMBL/GenBank/DDBJ databases">
        <title>Genome Sequencing of Rickettsiales.</title>
        <authorList>
            <person name="Daugherty S.C."/>
            <person name="Su Q."/>
            <person name="Abolude K."/>
            <person name="Beier-Sexton M."/>
            <person name="Carlyon J.A."/>
            <person name="Carter R."/>
            <person name="Day N.P."/>
            <person name="Dumler S.J."/>
            <person name="Dyachenko V."/>
            <person name="Godinez A."/>
            <person name="Kurtti T.J."/>
            <person name="Lichay M."/>
            <person name="Mullins K.E."/>
            <person name="Ott S."/>
            <person name="Pappas-Brown V."/>
            <person name="Paris D.H."/>
            <person name="Patel P."/>
            <person name="Richards A.L."/>
            <person name="Sadzewicz L."/>
            <person name="Sears K."/>
            <person name="Seidman D."/>
            <person name="Sengamalay N."/>
            <person name="Stenos J."/>
            <person name="Tallon L.J."/>
            <person name="Vincent G."/>
            <person name="Fraser C.M."/>
            <person name="Munderloh U."/>
            <person name="Dunning-Hotopp J.C."/>
        </authorList>
    </citation>
    <scope>NUCLEOTIDE SEQUENCE [LARGE SCALE GENOMIC DNA]</scope>
    <source>
        <strain evidence="1 2">Fuller</strain>
    </source>
</reference>
<gene>
    <name evidence="1" type="ORF">OCHUTO_0475</name>
</gene>
<dbReference type="Proteomes" id="UP000033616">
    <property type="component" value="Unassembled WGS sequence"/>
</dbReference>
<evidence type="ECO:0000313" key="1">
    <source>
        <dbReference type="EMBL" id="KJV56454.1"/>
    </source>
</evidence>
<comment type="caution">
    <text evidence="1">The sequence shown here is derived from an EMBL/GenBank/DDBJ whole genome shotgun (WGS) entry which is preliminary data.</text>
</comment>
<keyword evidence="2" id="KW-1185">Reference proteome</keyword>
<accession>A0A0F3MPB5</accession>
<evidence type="ECO:0000313" key="2">
    <source>
        <dbReference type="Proteomes" id="UP000033616"/>
    </source>
</evidence>
<proteinExistence type="predicted"/>
<feature type="non-terminal residue" evidence="1">
    <location>
        <position position="1"/>
    </location>
</feature>
<protein>
    <submittedName>
        <fullName evidence="1">Uncharacterized protein</fullName>
    </submittedName>
</protein>
<sequence>GDPIDNIIYKDRRVKRKLDQSEDIYVQKHHCDYDNLLSNTLEDPEITGVSNNTDMS</sequence>